<proteinExistence type="inferred from homology"/>
<evidence type="ECO:0000256" key="4">
    <source>
        <dbReference type="ARBA" id="ARBA00022827"/>
    </source>
</evidence>
<keyword evidence="5" id="KW-0560">Oxidoreductase</keyword>
<dbReference type="InterPro" id="IPR046373">
    <property type="entry name" value="Acyl-CoA_Oxase/DH_mid-dom_sf"/>
</dbReference>
<dbReference type="InterPro" id="IPR037069">
    <property type="entry name" value="AcylCoA_DH/ox_N_sf"/>
</dbReference>
<organism evidence="8 9">
    <name type="scientific">Sphingomonas echinoides</name>
    <dbReference type="NCBI Taxonomy" id="59803"/>
    <lineage>
        <taxon>Bacteria</taxon>
        <taxon>Pseudomonadati</taxon>
        <taxon>Pseudomonadota</taxon>
        <taxon>Alphaproteobacteria</taxon>
        <taxon>Sphingomonadales</taxon>
        <taxon>Sphingomonadaceae</taxon>
        <taxon>Sphingomonas</taxon>
    </lineage>
</organism>
<keyword evidence="9" id="KW-1185">Reference proteome</keyword>
<dbReference type="RefSeq" id="WP_010403673.1">
    <property type="nucleotide sequence ID" value="NZ_JAWXXV010000001.1"/>
</dbReference>
<dbReference type="CDD" id="cd00567">
    <property type="entry name" value="ACAD"/>
    <property type="match status" value="1"/>
</dbReference>
<evidence type="ECO:0000256" key="5">
    <source>
        <dbReference type="ARBA" id="ARBA00023002"/>
    </source>
</evidence>
<reference evidence="8 9" key="1">
    <citation type="submission" date="2023-11" db="EMBL/GenBank/DDBJ databases">
        <title>MicrobeMod: A computational toolkit for identifying prokaryotic methylation and restriction-modification with nanopore sequencing.</title>
        <authorList>
            <person name="Crits-Christoph A."/>
            <person name="Kang S.C."/>
            <person name="Lee H."/>
            <person name="Ostrov N."/>
        </authorList>
    </citation>
    <scope>NUCLEOTIDE SEQUENCE [LARGE SCALE GENOMIC DNA]</scope>
    <source>
        <strain evidence="8 9">ATCC 14820</strain>
    </source>
</reference>
<evidence type="ECO:0000313" key="8">
    <source>
        <dbReference type="EMBL" id="MDX5984218.1"/>
    </source>
</evidence>
<dbReference type="Pfam" id="PF02771">
    <property type="entry name" value="Acyl-CoA_dh_N"/>
    <property type="match status" value="1"/>
</dbReference>
<feature type="domain" description="Acyl-CoA dehydrogenase/oxidase C-terminal" evidence="6">
    <location>
        <begin position="234"/>
        <end position="340"/>
    </location>
</feature>
<keyword evidence="4" id="KW-0274">FAD</keyword>
<dbReference type="InterPro" id="IPR009075">
    <property type="entry name" value="AcylCo_DH/oxidase_C"/>
</dbReference>
<comment type="similarity">
    <text evidence="2">Belongs to the acyl-CoA dehydrogenase family.</text>
</comment>
<feature type="domain" description="Acyl-CoA dehydrogenase/oxidase N-terminal" evidence="7">
    <location>
        <begin position="6"/>
        <end position="117"/>
    </location>
</feature>
<dbReference type="Gene3D" id="1.10.540.10">
    <property type="entry name" value="Acyl-CoA dehydrogenase/oxidase, N-terminal domain"/>
    <property type="match status" value="1"/>
</dbReference>
<sequence length="366" mass="39373">MNFDLSEDERMLQDLAERFVADRYDLDRRRAYQAEPCGFSRENWALLADYGLVAAALRPEDGGLGLNASALVTLFTALGKGLVVEPLIDSVVLGARLVLGGGESVASAWRDRLAAGESRVVLAHAERASRGNPDWVETRADRLEDGYVLSGGKHCVPAGVGVDAYIVSAVLAGQDSPDFFVVPADAPGLSVTPWRLIDGGAAVVLRLDRVAVAAANRLAGGRDLLDATLPLVELCRAAEAVGVMQRIFDETLDYLRTRSQFNTVLGRFQAIQHRMVAHYAALEQSKALINFALVLEGEAGFVRAVAGARAFISEASIALGHDMIQFHGGMGVTDELAIGHGHKRLVFLSRWPEDPLAKLDRYADAA</sequence>
<evidence type="ECO:0000256" key="3">
    <source>
        <dbReference type="ARBA" id="ARBA00022630"/>
    </source>
</evidence>
<evidence type="ECO:0000256" key="1">
    <source>
        <dbReference type="ARBA" id="ARBA00001974"/>
    </source>
</evidence>
<name>A0ABU4PM87_9SPHN</name>
<dbReference type="InterPro" id="IPR036250">
    <property type="entry name" value="AcylCo_DH-like_C"/>
</dbReference>
<dbReference type="SUPFAM" id="SSF47203">
    <property type="entry name" value="Acyl-CoA dehydrogenase C-terminal domain-like"/>
    <property type="match status" value="1"/>
</dbReference>
<protein>
    <submittedName>
        <fullName evidence="8">Acyl-CoA dehydrogenase</fullName>
    </submittedName>
</protein>
<dbReference type="InterPro" id="IPR013786">
    <property type="entry name" value="AcylCoA_DH/ox_N"/>
</dbReference>
<comment type="cofactor">
    <cofactor evidence="1">
        <name>FAD</name>
        <dbReference type="ChEBI" id="CHEBI:57692"/>
    </cofactor>
</comment>
<dbReference type="PANTHER" id="PTHR43884">
    <property type="entry name" value="ACYL-COA DEHYDROGENASE"/>
    <property type="match status" value="1"/>
</dbReference>
<gene>
    <name evidence="8" type="ORF">SIL82_08085</name>
</gene>
<keyword evidence="3" id="KW-0285">Flavoprotein</keyword>
<dbReference type="Proteomes" id="UP001279660">
    <property type="component" value="Unassembled WGS sequence"/>
</dbReference>
<dbReference type="PANTHER" id="PTHR43884:SF20">
    <property type="entry name" value="ACYL-COA DEHYDROGENASE FADE28"/>
    <property type="match status" value="1"/>
</dbReference>
<accession>A0ABU4PM87</accession>
<dbReference type="Gene3D" id="2.40.110.10">
    <property type="entry name" value="Butyryl-CoA Dehydrogenase, subunit A, domain 2"/>
    <property type="match status" value="1"/>
</dbReference>
<dbReference type="InterPro" id="IPR009100">
    <property type="entry name" value="AcylCoA_DH/oxidase_NM_dom_sf"/>
</dbReference>
<evidence type="ECO:0000259" key="6">
    <source>
        <dbReference type="Pfam" id="PF00441"/>
    </source>
</evidence>
<evidence type="ECO:0000259" key="7">
    <source>
        <dbReference type="Pfam" id="PF02771"/>
    </source>
</evidence>
<dbReference type="Pfam" id="PF00441">
    <property type="entry name" value="Acyl-CoA_dh_1"/>
    <property type="match status" value="1"/>
</dbReference>
<evidence type="ECO:0000256" key="2">
    <source>
        <dbReference type="ARBA" id="ARBA00009347"/>
    </source>
</evidence>
<evidence type="ECO:0000313" key="9">
    <source>
        <dbReference type="Proteomes" id="UP001279660"/>
    </source>
</evidence>
<dbReference type="EMBL" id="JAWXXV010000001">
    <property type="protein sequence ID" value="MDX5984218.1"/>
    <property type="molecule type" value="Genomic_DNA"/>
</dbReference>
<dbReference type="SUPFAM" id="SSF56645">
    <property type="entry name" value="Acyl-CoA dehydrogenase NM domain-like"/>
    <property type="match status" value="1"/>
</dbReference>
<comment type="caution">
    <text evidence="8">The sequence shown here is derived from an EMBL/GenBank/DDBJ whole genome shotgun (WGS) entry which is preliminary data.</text>
</comment>
<dbReference type="Gene3D" id="1.20.140.10">
    <property type="entry name" value="Butyryl-CoA Dehydrogenase, subunit A, domain 3"/>
    <property type="match status" value="1"/>
</dbReference>